<dbReference type="RefSeq" id="WP_061148207.1">
    <property type="nucleotide sequence ID" value="NZ_FCOM02000015.1"/>
</dbReference>
<dbReference type="OrthoDB" id="9816564at2"/>
<proteinExistence type="predicted"/>
<evidence type="ECO:0000259" key="2">
    <source>
        <dbReference type="Pfam" id="PF08242"/>
    </source>
</evidence>
<accession>A0A158JCC6</accession>
<dbReference type="GO" id="GO:0032259">
    <property type="term" value="P:methylation"/>
    <property type="evidence" value="ECO:0007669"/>
    <property type="project" value="UniProtKB-KW"/>
</dbReference>
<dbReference type="CDD" id="cd02440">
    <property type="entry name" value="AdoMet_MTases"/>
    <property type="match status" value="1"/>
</dbReference>
<dbReference type="AlphaFoldDB" id="A0A158JCC6"/>
<gene>
    <name evidence="3" type="ORF">AWB74_03726</name>
</gene>
<dbReference type="Gene3D" id="3.40.50.150">
    <property type="entry name" value="Vaccinia Virus protein VP39"/>
    <property type="match status" value="1"/>
</dbReference>
<keyword evidence="1" id="KW-0175">Coiled coil</keyword>
<evidence type="ECO:0000313" key="3">
    <source>
        <dbReference type="EMBL" id="SAL66456.1"/>
    </source>
</evidence>
<dbReference type="InterPro" id="IPR013217">
    <property type="entry name" value="Methyltransf_12"/>
</dbReference>
<feature type="coiled-coil region" evidence="1">
    <location>
        <begin position="593"/>
        <end position="634"/>
    </location>
</feature>
<sequence length="676" mass="75475">MLSFEPELASSGYIFDNALHIWRRDAAETFAYSDGDEVEEALAEILREANDLSVLSPELATHCTDWPRRYHLNAARANLLRPLAQRLTGDILEIGAGCGAISRFLGECGGNVLALEGSQRRASIAALRTRDLSNVIVLNDRFDGFVPTRQFDVVTLIGVLEYAALFGASDDPVQSMLEAVQSMLKPDGILIIAIENQLGLKYLGGAPEDHLGIRMFGVQGLYQKPGVETFGRLELEQRLTAAGYKSIELALPFPDYKLPSSVVLPASRVVHEGFNPEALAAQAATRDAQVNSAVLTFALERVWRTVGRNGLLPDLSNSFLFVASRTEALPSPFEPGALAYHYSVERQPAFCKVTRFVKHDGAVQVLRDSLSYTSAPEHHEFGHHAIHEPLIHGVALDEDFGRLVTTPGWAVKQVADIAHRYVEALFTIAGDRVERPAVFTPDFMFPGDMLDIVPQNILATPDGVPHAIDREWFSHAPLPVGYLLFRALTLMIRGTSTCAIPRELRWLLRRNFYIETFAHLGLDLTQTMIEEYLRREARFMSFALGRDVETIHTSLWLEERLPSELDLQAHITSELAARNDQVSRDLIQSVGQIEEMSRELAQIGEHRDDLSRQIDEFAHRNQELEVQVQELGVQVGMARTAERASRDKLDSVINSTTWRATQPIRSVFGRIKRLSK</sequence>
<organism evidence="3 4">
    <name type="scientific">Caballeronia arvi</name>
    <dbReference type="NCBI Taxonomy" id="1777135"/>
    <lineage>
        <taxon>Bacteria</taxon>
        <taxon>Pseudomonadati</taxon>
        <taxon>Pseudomonadota</taxon>
        <taxon>Betaproteobacteria</taxon>
        <taxon>Burkholderiales</taxon>
        <taxon>Burkholderiaceae</taxon>
        <taxon>Caballeronia</taxon>
    </lineage>
</organism>
<name>A0A158JCC6_9BURK</name>
<evidence type="ECO:0000313" key="4">
    <source>
        <dbReference type="Proteomes" id="UP000055019"/>
    </source>
</evidence>
<keyword evidence="3" id="KW-0808">Transferase</keyword>
<keyword evidence="3" id="KW-0489">Methyltransferase</keyword>
<reference evidence="3" key="1">
    <citation type="submission" date="2016-01" db="EMBL/GenBank/DDBJ databases">
        <authorList>
            <person name="Peeters C."/>
        </authorList>
    </citation>
    <scope>NUCLEOTIDE SEQUENCE [LARGE SCALE GENOMIC DNA]</scope>
    <source>
        <strain evidence="3">LMG 29317</strain>
    </source>
</reference>
<dbReference type="InterPro" id="IPR029063">
    <property type="entry name" value="SAM-dependent_MTases_sf"/>
</dbReference>
<dbReference type="Proteomes" id="UP000055019">
    <property type="component" value="Unassembled WGS sequence"/>
</dbReference>
<comment type="caution">
    <text evidence="3">The sequence shown here is derived from an EMBL/GenBank/DDBJ whole genome shotgun (WGS) entry which is preliminary data.</text>
</comment>
<dbReference type="Pfam" id="PF08242">
    <property type="entry name" value="Methyltransf_12"/>
    <property type="match status" value="1"/>
</dbReference>
<keyword evidence="4" id="KW-1185">Reference proteome</keyword>
<evidence type="ECO:0000256" key="1">
    <source>
        <dbReference type="SAM" id="Coils"/>
    </source>
</evidence>
<dbReference type="SUPFAM" id="SSF53335">
    <property type="entry name" value="S-adenosyl-L-methionine-dependent methyltransferases"/>
    <property type="match status" value="1"/>
</dbReference>
<feature type="domain" description="Methyltransferase type 12" evidence="2">
    <location>
        <begin position="92"/>
        <end position="190"/>
    </location>
</feature>
<protein>
    <submittedName>
        <fullName evidence="3">Bifunctional 3-demethylubiquinone-9 3-methyltransferase/ 2-octaprenyl-6-hydroxy phenol methylase</fullName>
    </submittedName>
</protein>
<dbReference type="EMBL" id="FCOM02000015">
    <property type="protein sequence ID" value="SAL66456.1"/>
    <property type="molecule type" value="Genomic_DNA"/>
</dbReference>
<dbReference type="GO" id="GO:0008168">
    <property type="term" value="F:methyltransferase activity"/>
    <property type="evidence" value="ECO:0007669"/>
    <property type="project" value="UniProtKB-KW"/>
</dbReference>